<dbReference type="PROSITE" id="PS51257">
    <property type="entry name" value="PROKAR_LIPOPROTEIN"/>
    <property type="match status" value="1"/>
</dbReference>
<protein>
    <recommendedName>
        <fullName evidence="2">Lipocalin-like domain-containing protein</fullName>
    </recommendedName>
</protein>
<name>A0A6G1ZAL2_9BACT</name>
<gene>
    <name evidence="1" type="ORF">GKE01_04495</name>
</gene>
<evidence type="ECO:0008006" key="2">
    <source>
        <dbReference type="Google" id="ProtNLM"/>
    </source>
</evidence>
<sequence>MKNIYYLFFLCLSLVSCVEDDKESFNLILNQTSWSGELTLSNPEEIVYNINIVFETENSGEYYIDKFIPELPFSYKTTLKYKIDSEIILIEGGYNNILTGYWWVVSNDGKKLILKRNINSEQDCDTLNLIKLI</sequence>
<dbReference type="EMBL" id="WKLP01000004">
    <property type="protein sequence ID" value="MRY10731.1"/>
    <property type="molecule type" value="Genomic_DNA"/>
</dbReference>
<evidence type="ECO:0000313" key="1">
    <source>
        <dbReference type="EMBL" id="MRY10731.1"/>
    </source>
</evidence>
<accession>A0A6G1ZAL2</accession>
<organism evidence="1">
    <name type="scientific">Parabacteroides goldsteinii</name>
    <dbReference type="NCBI Taxonomy" id="328812"/>
    <lineage>
        <taxon>Bacteria</taxon>
        <taxon>Pseudomonadati</taxon>
        <taxon>Bacteroidota</taxon>
        <taxon>Bacteroidia</taxon>
        <taxon>Bacteroidales</taxon>
        <taxon>Tannerellaceae</taxon>
        <taxon>Parabacteroides</taxon>
    </lineage>
</organism>
<dbReference type="RefSeq" id="WP_010801295.1">
    <property type="nucleotide sequence ID" value="NZ_AP031410.1"/>
</dbReference>
<proteinExistence type="predicted"/>
<comment type="caution">
    <text evidence="1">The sequence shown here is derived from an EMBL/GenBank/DDBJ whole genome shotgun (WGS) entry which is preliminary data.</text>
</comment>
<dbReference type="AlphaFoldDB" id="A0A6G1ZAL2"/>
<reference evidence="1" key="1">
    <citation type="journal article" date="2019" name="Nat. Med.">
        <title>A library of human gut bacterial isolates paired with longitudinal multiomics data enables mechanistic microbiome research.</title>
        <authorList>
            <person name="Poyet M."/>
            <person name="Groussin M."/>
            <person name="Gibbons S.M."/>
            <person name="Avila-Pacheco J."/>
            <person name="Jiang X."/>
            <person name="Kearney S.M."/>
            <person name="Perrotta A.R."/>
            <person name="Berdy B."/>
            <person name="Zhao S."/>
            <person name="Lieberman T.D."/>
            <person name="Swanson P.K."/>
            <person name="Smith M."/>
            <person name="Roesemann S."/>
            <person name="Alexander J.E."/>
            <person name="Rich S.A."/>
            <person name="Livny J."/>
            <person name="Vlamakis H."/>
            <person name="Clish C."/>
            <person name="Bullock K."/>
            <person name="Deik A."/>
            <person name="Scott J."/>
            <person name="Pierce K.A."/>
            <person name="Xavier R.J."/>
            <person name="Alm E.J."/>
        </authorList>
    </citation>
    <scope>NUCLEOTIDE SEQUENCE</scope>
    <source>
        <strain evidence="1">BIOML-A4</strain>
    </source>
</reference>